<reference evidence="1" key="1">
    <citation type="submission" date="2021-02" db="EMBL/GenBank/DDBJ databases">
        <authorList>
            <consortium name="DOE Joint Genome Institute"/>
            <person name="Ahrendt S."/>
            <person name="Looney B.P."/>
            <person name="Miyauchi S."/>
            <person name="Morin E."/>
            <person name="Drula E."/>
            <person name="Courty P.E."/>
            <person name="Chicoki N."/>
            <person name="Fauchery L."/>
            <person name="Kohler A."/>
            <person name="Kuo A."/>
            <person name="Labutti K."/>
            <person name="Pangilinan J."/>
            <person name="Lipzen A."/>
            <person name="Riley R."/>
            <person name="Andreopoulos W."/>
            <person name="He G."/>
            <person name="Johnson J."/>
            <person name="Barry K.W."/>
            <person name="Grigoriev I.V."/>
            <person name="Nagy L."/>
            <person name="Hibbett D."/>
            <person name="Henrissat B."/>
            <person name="Matheny P.B."/>
            <person name="Labbe J."/>
            <person name="Martin F."/>
        </authorList>
    </citation>
    <scope>NUCLEOTIDE SEQUENCE</scope>
    <source>
        <strain evidence="1">FP105234-sp</strain>
    </source>
</reference>
<gene>
    <name evidence="1" type="ORF">FA95DRAFT_1611462</name>
</gene>
<comment type="caution">
    <text evidence="1">The sequence shown here is derived from an EMBL/GenBank/DDBJ whole genome shotgun (WGS) entry which is preliminary data.</text>
</comment>
<keyword evidence="2" id="KW-1185">Reference proteome</keyword>
<protein>
    <submittedName>
        <fullName evidence="1">Uncharacterized protein</fullName>
    </submittedName>
</protein>
<reference evidence="1" key="2">
    <citation type="journal article" date="2022" name="New Phytol.">
        <title>Evolutionary transition to the ectomycorrhizal habit in the genomes of a hyperdiverse lineage of mushroom-forming fungi.</title>
        <authorList>
            <person name="Looney B."/>
            <person name="Miyauchi S."/>
            <person name="Morin E."/>
            <person name="Drula E."/>
            <person name="Courty P.E."/>
            <person name="Kohler A."/>
            <person name="Kuo A."/>
            <person name="LaButti K."/>
            <person name="Pangilinan J."/>
            <person name="Lipzen A."/>
            <person name="Riley R."/>
            <person name="Andreopoulos W."/>
            <person name="He G."/>
            <person name="Johnson J."/>
            <person name="Nolan M."/>
            <person name="Tritt A."/>
            <person name="Barry K.W."/>
            <person name="Grigoriev I.V."/>
            <person name="Nagy L.G."/>
            <person name="Hibbett D."/>
            <person name="Henrissat B."/>
            <person name="Matheny P.B."/>
            <person name="Labbe J."/>
            <person name="Martin F.M."/>
        </authorList>
    </citation>
    <scope>NUCLEOTIDE SEQUENCE</scope>
    <source>
        <strain evidence="1">FP105234-sp</strain>
    </source>
</reference>
<organism evidence="1 2">
    <name type="scientific">Auriscalpium vulgare</name>
    <dbReference type="NCBI Taxonomy" id="40419"/>
    <lineage>
        <taxon>Eukaryota</taxon>
        <taxon>Fungi</taxon>
        <taxon>Dikarya</taxon>
        <taxon>Basidiomycota</taxon>
        <taxon>Agaricomycotina</taxon>
        <taxon>Agaricomycetes</taxon>
        <taxon>Russulales</taxon>
        <taxon>Auriscalpiaceae</taxon>
        <taxon>Auriscalpium</taxon>
    </lineage>
</organism>
<accession>A0ACB8RB98</accession>
<dbReference type="Proteomes" id="UP000814033">
    <property type="component" value="Unassembled WGS sequence"/>
</dbReference>
<proteinExistence type="predicted"/>
<evidence type="ECO:0000313" key="1">
    <source>
        <dbReference type="EMBL" id="KAI0040861.1"/>
    </source>
</evidence>
<name>A0ACB8RB98_9AGAM</name>
<dbReference type="EMBL" id="MU276162">
    <property type="protein sequence ID" value="KAI0040861.1"/>
    <property type="molecule type" value="Genomic_DNA"/>
</dbReference>
<evidence type="ECO:0000313" key="2">
    <source>
        <dbReference type="Proteomes" id="UP000814033"/>
    </source>
</evidence>
<sequence length="291" mass="32910">MDNPLAMLLANGNSIMVQRYMSAVGVAVLLYDHASTLVLELELIWGWPTSPAKVLFIGVRYSTAMAHILVAYGALLSDFVLLVRVYALWDRRKAILRTLTAGYVVMLLCTTAFTTSATIDLARAAFFEPDLFHMCLISKRPKLWPAIWIAQVAYYIFVLIMTIINAAERPRTVDLKLITDLRKDGIVFFVAMIALRSSNIILGLVPNQSLFLMTVWFGWSMATVTITRLILTVEAMVKEFHSTPRGDFVNAVMIEMEHHSTTSPGKRYVSSNWLVVFMQRIDTELYLDVVY</sequence>